<dbReference type="Proteomes" id="UP000233551">
    <property type="component" value="Unassembled WGS sequence"/>
</dbReference>
<dbReference type="EMBL" id="PGOL01000061">
    <property type="protein sequence ID" value="PKI78075.1"/>
    <property type="molecule type" value="Genomic_DNA"/>
</dbReference>
<name>A0A2I0LBN2_PUNGR</name>
<keyword evidence="2" id="KW-1185">Reference proteome</keyword>
<accession>A0A2I0LBN2</accession>
<dbReference type="AlphaFoldDB" id="A0A2I0LBN2"/>
<evidence type="ECO:0000313" key="1">
    <source>
        <dbReference type="EMBL" id="PKI78075.1"/>
    </source>
</evidence>
<gene>
    <name evidence="1" type="ORF">CRG98_001525</name>
</gene>
<organism evidence="1 2">
    <name type="scientific">Punica granatum</name>
    <name type="common">Pomegranate</name>
    <dbReference type="NCBI Taxonomy" id="22663"/>
    <lineage>
        <taxon>Eukaryota</taxon>
        <taxon>Viridiplantae</taxon>
        <taxon>Streptophyta</taxon>
        <taxon>Embryophyta</taxon>
        <taxon>Tracheophyta</taxon>
        <taxon>Spermatophyta</taxon>
        <taxon>Magnoliopsida</taxon>
        <taxon>eudicotyledons</taxon>
        <taxon>Gunneridae</taxon>
        <taxon>Pentapetalae</taxon>
        <taxon>rosids</taxon>
        <taxon>malvids</taxon>
        <taxon>Myrtales</taxon>
        <taxon>Lythraceae</taxon>
        <taxon>Punica</taxon>
    </lineage>
</organism>
<reference evidence="1 2" key="1">
    <citation type="submission" date="2017-11" db="EMBL/GenBank/DDBJ databases">
        <title>De-novo sequencing of pomegranate (Punica granatum L.) genome.</title>
        <authorList>
            <person name="Akparov Z."/>
            <person name="Amiraslanov A."/>
            <person name="Hajiyeva S."/>
            <person name="Abbasov M."/>
            <person name="Kaur K."/>
            <person name="Hamwieh A."/>
            <person name="Solovyev V."/>
            <person name="Salamov A."/>
            <person name="Braich B."/>
            <person name="Kosarev P."/>
            <person name="Mahmoud A."/>
            <person name="Hajiyev E."/>
            <person name="Babayeva S."/>
            <person name="Izzatullayeva V."/>
            <person name="Mammadov A."/>
            <person name="Mammadov A."/>
            <person name="Sharifova S."/>
            <person name="Ojaghi J."/>
            <person name="Eynullazada K."/>
            <person name="Bayramov B."/>
            <person name="Abdulazimova A."/>
            <person name="Shahmuradov I."/>
        </authorList>
    </citation>
    <scope>NUCLEOTIDE SEQUENCE [LARGE SCALE GENOMIC DNA]</scope>
    <source>
        <strain evidence="2">cv. AG2017</strain>
        <tissue evidence="1">Leaf</tissue>
    </source>
</reference>
<protein>
    <submittedName>
        <fullName evidence="1">Uncharacterized protein</fullName>
    </submittedName>
</protein>
<sequence>MAPGRIRELARAQRQSRDIGTGFIHYQGTVTHVDWLSARDHLVMGENESHEGPLEVFPEYYNVFKDRCDLHLSKTGPEGVAESGWCGAQTLTFHWISTEREIPSERGSFSAGKIVRKPKGLVQCDQGLFSQPLGSRSTREIKTASKRHPETCSLVLVTLGCVQVYFQVPFIRLWTGCPDGPVRKVYADIRRVSRLKQKISEMRSESMSRACVPAPTDLTVNIDPCFY</sequence>
<proteinExistence type="predicted"/>
<evidence type="ECO:0000313" key="2">
    <source>
        <dbReference type="Proteomes" id="UP000233551"/>
    </source>
</evidence>
<comment type="caution">
    <text evidence="1">The sequence shown here is derived from an EMBL/GenBank/DDBJ whole genome shotgun (WGS) entry which is preliminary data.</text>
</comment>